<name>A0A1H9WN23_9MICO</name>
<dbReference type="Proteomes" id="UP000199019">
    <property type="component" value="Unassembled WGS sequence"/>
</dbReference>
<dbReference type="EMBL" id="FOHB01000005">
    <property type="protein sequence ID" value="SES35275.1"/>
    <property type="molecule type" value="Genomic_DNA"/>
</dbReference>
<organism evidence="1 2">
    <name type="scientific">Pedococcus cremeus</name>
    <dbReference type="NCBI Taxonomy" id="587636"/>
    <lineage>
        <taxon>Bacteria</taxon>
        <taxon>Bacillati</taxon>
        <taxon>Actinomycetota</taxon>
        <taxon>Actinomycetes</taxon>
        <taxon>Micrococcales</taxon>
        <taxon>Intrasporangiaceae</taxon>
        <taxon>Pedococcus</taxon>
    </lineage>
</organism>
<protein>
    <submittedName>
        <fullName evidence="1">Uncharacterized protein</fullName>
    </submittedName>
</protein>
<evidence type="ECO:0000313" key="2">
    <source>
        <dbReference type="Proteomes" id="UP000199019"/>
    </source>
</evidence>
<keyword evidence="2" id="KW-1185">Reference proteome</keyword>
<proteinExistence type="predicted"/>
<accession>A0A1H9WN23</accession>
<gene>
    <name evidence="1" type="ORF">SAMN05216199_3048</name>
</gene>
<dbReference type="AlphaFoldDB" id="A0A1H9WN23"/>
<reference evidence="2" key="1">
    <citation type="submission" date="2016-10" db="EMBL/GenBank/DDBJ databases">
        <authorList>
            <person name="Varghese N."/>
            <person name="Submissions S."/>
        </authorList>
    </citation>
    <scope>NUCLEOTIDE SEQUENCE [LARGE SCALE GENOMIC DNA]</scope>
    <source>
        <strain evidence="2">CGMCC 1.6963</strain>
    </source>
</reference>
<sequence>MSGGRRTVLDVMKGYTRELTDTALRDEIELVAELVVVASASHSRLSESEIDELLGLAGRHRLSA</sequence>
<evidence type="ECO:0000313" key="1">
    <source>
        <dbReference type="EMBL" id="SES35275.1"/>
    </source>
</evidence>